<dbReference type="EMBL" id="CALNXK010000065">
    <property type="protein sequence ID" value="CAH3141047.1"/>
    <property type="molecule type" value="Genomic_DNA"/>
</dbReference>
<dbReference type="Pfam" id="PF26188">
    <property type="entry name" value="RESC6"/>
    <property type="match status" value="1"/>
</dbReference>
<evidence type="ECO:0000313" key="2">
    <source>
        <dbReference type="EMBL" id="CAH3141047.1"/>
    </source>
</evidence>
<feature type="domain" description="RNA-editing substrate-binding complex 6 protein" evidence="1">
    <location>
        <begin position="112"/>
        <end position="368"/>
    </location>
</feature>
<name>A0ABN8PGD5_9CNID</name>
<reference evidence="2 3" key="1">
    <citation type="submission" date="2022-05" db="EMBL/GenBank/DDBJ databases">
        <authorList>
            <consortium name="Genoscope - CEA"/>
            <person name="William W."/>
        </authorList>
    </citation>
    <scope>NUCLEOTIDE SEQUENCE [LARGE SCALE GENOMIC DNA]</scope>
</reference>
<dbReference type="InterPro" id="IPR058917">
    <property type="entry name" value="RESC6_dom"/>
</dbReference>
<dbReference type="Proteomes" id="UP001159405">
    <property type="component" value="Unassembled WGS sequence"/>
</dbReference>
<evidence type="ECO:0000259" key="1">
    <source>
        <dbReference type="Pfam" id="PF26188"/>
    </source>
</evidence>
<dbReference type="PANTHER" id="PTHR21228">
    <property type="entry name" value="FAST LEU-RICH DOMAIN-CONTAINING"/>
    <property type="match status" value="1"/>
</dbReference>
<gene>
    <name evidence="2" type="ORF">PLOB_00041539</name>
</gene>
<dbReference type="InterPro" id="IPR050870">
    <property type="entry name" value="FAST_kinase"/>
</dbReference>
<protein>
    <recommendedName>
        <fullName evidence="1">RNA-editing substrate-binding complex 6 protein domain-containing protein</fullName>
    </recommendedName>
</protein>
<proteinExistence type="predicted"/>
<evidence type="ECO:0000313" key="3">
    <source>
        <dbReference type="Proteomes" id="UP001159405"/>
    </source>
</evidence>
<organism evidence="2 3">
    <name type="scientific">Porites lobata</name>
    <dbReference type="NCBI Taxonomy" id="104759"/>
    <lineage>
        <taxon>Eukaryota</taxon>
        <taxon>Metazoa</taxon>
        <taxon>Cnidaria</taxon>
        <taxon>Anthozoa</taxon>
        <taxon>Hexacorallia</taxon>
        <taxon>Scleractinia</taxon>
        <taxon>Fungiina</taxon>
        <taxon>Poritidae</taxon>
        <taxon>Porites</taxon>
    </lineage>
</organism>
<sequence>MNMYRVRVIASMSVLARSNRLGSAIIKQSGRYNHFMQTRCLTGKFMPLYKTVDFKGAVKKNLRMATPVVPCAFNSITPMDLAKDIAAVKNADGHLYLYEHFKNSPGMTQVNRITILHRLAKFAVSSPKKNFTSTKKMLKEQHHVFLDLLTNIAADFGKCKPRDLASIVWALGKLRENVVWFVTECEQEIMKRDVNSFMAPAVCQLLNGFASLGIKRSQFFTHVEQRILEGKLNLKDFENRGLSGALWSFIKTGNGSQELFEKFKEEILHRDVKSFSSRQLAQFLWSFTEKDMYCDILFEFIEREIQDRPVEDQTDHGIKMILWSLAKAQTGQIDNFDLFNRLGEEVLARGIHDFDNGELAMLVWSFAKKCPKMDSIFDFVEEEINLRDISKFRNHELSLLLWSFAKSGNVSADLFKICQEEILSRDLSLFQGDQLSQLAWAFGKAEIPSSDFYSSMEKVVSGNMNKFSDNELCMVARGFAQASAGTQKLFKKFEEEVLERNMPENRPDFIPELAWIFSKCSYKAALLFDEMEKSLKSQGRNFYKDHELKIINSSFAKVGRDLPFVKHKKEGGSKVGAKSKL</sequence>
<comment type="caution">
    <text evidence="2">The sequence shown here is derived from an EMBL/GenBank/DDBJ whole genome shotgun (WGS) entry which is preliminary data.</text>
</comment>
<keyword evidence="3" id="KW-1185">Reference proteome</keyword>
<accession>A0ABN8PGD5</accession>
<dbReference type="PANTHER" id="PTHR21228:SF40">
    <property type="entry name" value="LD45607P"/>
    <property type="match status" value="1"/>
</dbReference>